<protein>
    <submittedName>
        <fullName evidence="2">Uncharacterized protein</fullName>
    </submittedName>
</protein>
<gene>
    <name evidence="2" type="ORF">LshimejAT787_1200150</name>
</gene>
<evidence type="ECO:0000256" key="1">
    <source>
        <dbReference type="SAM" id="MobiDB-lite"/>
    </source>
</evidence>
<accession>A0A9P3UTW0</accession>
<comment type="caution">
    <text evidence="2">The sequence shown here is derived from an EMBL/GenBank/DDBJ whole genome shotgun (WGS) entry which is preliminary data.</text>
</comment>
<evidence type="ECO:0000313" key="3">
    <source>
        <dbReference type="Proteomes" id="UP001063166"/>
    </source>
</evidence>
<evidence type="ECO:0000313" key="2">
    <source>
        <dbReference type="EMBL" id="GLB42566.1"/>
    </source>
</evidence>
<keyword evidence="3" id="KW-1185">Reference proteome</keyword>
<dbReference type="Proteomes" id="UP001063166">
    <property type="component" value="Unassembled WGS sequence"/>
</dbReference>
<proteinExistence type="predicted"/>
<dbReference type="EMBL" id="BRPK01000012">
    <property type="protein sequence ID" value="GLB42566.1"/>
    <property type="molecule type" value="Genomic_DNA"/>
</dbReference>
<name>A0A9P3UTW0_LYOSH</name>
<sequence>MPSTPITEAEFQALMQRCSSLSLMEELQKQTPGSPRPIDIQNGPTSTAPVPAHLQPFLPLDVTTPTDLVACWGFEPSTFQSLRTSQSHSPAGDVWIGVFQEILERVEVSTAESRRLYAEMKARASKS</sequence>
<dbReference type="AlphaFoldDB" id="A0A9P3UTW0"/>
<feature type="region of interest" description="Disordered" evidence="1">
    <location>
        <begin position="28"/>
        <end position="51"/>
    </location>
</feature>
<reference evidence="2" key="1">
    <citation type="submission" date="2022-07" db="EMBL/GenBank/DDBJ databases">
        <title>The genome of Lyophyllum shimeji provides insight into the initial evolution of ectomycorrhizal fungal genome.</title>
        <authorList>
            <person name="Kobayashi Y."/>
            <person name="Shibata T."/>
            <person name="Hirakawa H."/>
            <person name="Shigenobu S."/>
            <person name="Nishiyama T."/>
            <person name="Yamada A."/>
            <person name="Hasebe M."/>
            <person name="Kawaguchi M."/>
        </authorList>
    </citation>
    <scope>NUCLEOTIDE SEQUENCE</scope>
    <source>
        <strain evidence="2">AT787</strain>
    </source>
</reference>
<organism evidence="2 3">
    <name type="scientific">Lyophyllum shimeji</name>
    <name type="common">Hon-shimeji</name>
    <name type="synonym">Tricholoma shimeji</name>
    <dbReference type="NCBI Taxonomy" id="47721"/>
    <lineage>
        <taxon>Eukaryota</taxon>
        <taxon>Fungi</taxon>
        <taxon>Dikarya</taxon>
        <taxon>Basidiomycota</taxon>
        <taxon>Agaricomycotina</taxon>
        <taxon>Agaricomycetes</taxon>
        <taxon>Agaricomycetidae</taxon>
        <taxon>Agaricales</taxon>
        <taxon>Tricholomatineae</taxon>
        <taxon>Lyophyllaceae</taxon>
        <taxon>Lyophyllum</taxon>
    </lineage>
</organism>